<dbReference type="AlphaFoldDB" id="A0A1I7MWP2"/>
<organism evidence="1 2">
    <name type="scientific">Devosia crocina</name>
    <dbReference type="NCBI Taxonomy" id="429728"/>
    <lineage>
        <taxon>Bacteria</taxon>
        <taxon>Pseudomonadati</taxon>
        <taxon>Pseudomonadota</taxon>
        <taxon>Alphaproteobacteria</taxon>
        <taxon>Hyphomicrobiales</taxon>
        <taxon>Devosiaceae</taxon>
        <taxon>Devosia</taxon>
    </lineage>
</organism>
<dbReference type="Proteomes" id="UP000199074">
    <property type="component" value="Unassembled WGS sequence"/>
</dbReference>
<evidence type="ECO:0000313" key="2">
    <source>
        <dbReference type="Proteomes" id="UP000199074"/>
    </source>
</evidence>
<protein>
    <submittedName>
        <fullName evidence="1">Erythromycin esterase homolog</fullName>
    </submittedName>
</protein>
<accession>A0A1I7MWP2</accession>
<dbReference type="OrthoDB" id="9810066at2"/>
<dbReference type="Gene3D" id="3.40.1660.10">
    <property type="entry name" value="EreA-like (biosynthetic domain)"/>
    <property type="match status" value="1"/>
</dbReference>
<dbReference type="Gene3D" id="1.20.1440.30">
    <property type="entry name" value="Biosynthetic Protein domain"/>
    <property type="match status" value="1"/>
</dbReference>
<dbReference type="SUPFAM" id="SSF159501">
    <property type="entry name" value="EreA/ChaN-like"/>
    <property type="match status" value="1"/>
</dbReference>
<reference evidence="1 2" key="1">
    <citation type="submission" date="2016-10" db="EMBL/GenBank/DDBJ databases">
        <authorList>
            <person name="de Groot N.N."/>
        </authorList>
    </citation>
    <scope>NUCLEOTIDE SEQUENCE [LARGE SCALE GENOMIC DNA]</scope>
    <source>
        <strain evidence="1 2">IPL20</strain>
    </source>
</reference>
<keyword evidence="2" id="KW-1185">Reference proteome</keyword>
<name>A0A1I7MWP2_9HYPH</name>
<dbReference type="Gene3D" id="3.30.1870.10">
    <property type="entry name" value="EreA-like, domain 2"/>
    <property type="match status" value="1"/>
</dbReference>
<dbReference type="PANTHER" id="PTHR31299">
    <property type="entry name" value="ESTERASE, PUTATIVE (AFU_ORTHOLOGUE AFUA_1G05850)-RELATED"/>
    <property type="match status" value="1"/>
</dbReference>
<dbReference type="InterPro" id="IPR014622">
    <property type="entry name" value="UCP036794_erythomycin"/>
</dbReference>
<dbReference type="PIRSF" id="PIRSF036794">
    <property type="entry name" value="UCP_erythr_ester"/>
    <property type="match status" value="1"/>
</dbReference>
<dbReference type="EMBL" id="FPCK01000001">
    <property type="protein sequence ID" value="SFV26833.1"/>
    <property type="molecule type" value="Genomic_DNA"/>
</dbReference>
<sequence>MQHKTPDQSADADVVELVRRTAQPLAHPAQEDQFSASFAKFADARIVLLGEASHGTSEFYEARAAITKRLIEEHGFTIVAIEADWPDASRVDRYVRHKPKGRYDEHVFARFPTWMWRNQEVADFVEWLREHNRAVLADRMTSIRGLDVYSLGSSITEVLDYLDREDPEQALLARRRYGCLTPWHVEPASYGRAVLTGQKDACEDAVVAQLQTLLQRQLEDRDDEDLLDAVQNARVVRSAEQYYRIMYRGSNDSWNLRDRHMFETLQALLDTVGPHAKAVVWAHNSHVGNASATEMGWRGQFNIGELCKTAYSEDAVIIGFGTDSGTVAAADDWDEPMAIKSVRPALAGSYERLFHDTGLSRFLLDLRENVPLRDALSKPRLERAIGVIYRPETERQSHYFDAVLPDQFDAYVWFDQTEAVAPIDADDPHGTPETYPFGLS</sequence>
<evidence type="ECO:0000313" key="1">
    <source>
        <dbReference type="EMBL" id="SFV26833.1"/>
    </source>
</evidence>
<dbReference type="GO" id="GO:0046677">
    <property type="term" value="P:response to antibiotic"/>
    <property type="evidence" value="ECO:0007669"/>
    <property type="project" value="InterPro"/>
</dbReference>
<proteinExistence type="predicted"/>
<dbReference type="Pfam" id="PF05139">
    <property type="entry name" value="Erythro_esteras"/>
    <property type="match status" value="1"/>
</dbReference>
<dbReference type="PANTHER" id="PTHR31299:SF0">
    <property type="entry name" value="ESTERASE, PUTATIVE (AFU_ORTHOLOGUE AFUA_1G05850)-RELATED"/>
    <property type="match status" value="1"/>
</dbReference>
<dbReference type="CDD" id="cd14728">
    <property type="entry name" value="Ere-like"/>
    <property type="match status" value="1"/>
</dbReference>
<dbReference type="InterPro" id="IPR052036">
    <property type="entry name" value="Hydrolase/PRTase-associated"/>
</dbReference>
<dbReference type="InterPro" id="IPR007815">
    <property type="entry name" value="Emycin_Estase"/>
</dbReference>
<dbReference type="RefSeq" id="WP_092419505.1">
    <property type="nucleotide sequence ID" value="NZ_FPCK01000001.1"/>
</dbReference>
<dbReference type="STRING" id="429728.SAMN05216456_0127"/>
<gene>
    <name evidence="1" type="ORF">SAMN05216456_0127</name>
</gene>